<evidence type="ECO:0000256" key="1">
    <source>
        <dbReference type="ARBA" id="ARBA00009375"/>
    </source>
</evidence>
<dbReference type="InterPro" id="IPR020097">
    <property type="entry name" value="PsdUridine_synth_TruA_a/b_dom"/>
</dbReference>
<evidence type="ECO:0000259" key="4">
    <source>
        <dbReference type="Pfam" id="PF01416"/>
    </source>
</evidence>
<dbReference type="InterPro" id="IPR020095">
    <property type="entry name" value="PsdUridine_synth_TruA_C"/>
</dbReference>
<evidence type="ECO:0000256" key="2">
    <source>
        <dbReference type="ARBA" id="ARBA00022694"/>
    </source>
</evidence>
<dbReference type="InterPro" id="IPR020103">
    <property type="entry name" value="PsdUridine_synth_cat_dom_sf"/>
</dbReference>
<dbReference type="SUPFAM" id="SSF55120">
    <property type="entry name" value="Pseudouridine synthase"/>
    <property type="match status" value="1"/>
</dbReference>
<dbReference type="GO" id="GO:0003723">
    <property type="term" value="F:RNA binding"/>
    <property type="evidence" value="ECO:0007669"/>
    <property type="project" value="InterPro"/>
</dbReference>
<dbReference type="AlphaFoldDB" id="X1G2I3"/>
<evidence type="ECO:0000256" key="3">
    <source>
        <dbReference type="ARBA" id="ARBA00023235"/>
    </source>
</evidence>
<gene>
    <name evidence="5" type="ORF">S03H2_16199</name>
</gene>
<evidence type="ECO:0000313" key="5">
    <source>
        <dbReference type="EMBL" id="GAH38980.1"/>
    </source>
</evidence>
<sequence length="166" mass="18603">QTFVNGLNYYLSRDIAIRAAYRVGDSFNVRRDATSREYNYYILNSLIRSPIREGFSYRVGGHLDIEAMNRACQALTGEHDFISFASSMGVGTKNTVRRVYRAEMEKDGELAVFNIVANSFLPHQVRNTIGTLIRVGLGRMRIDELCSIMQAKKPGLARPSAPACGF</sequence>
<proteinExistence type="inferred from homology"/>
<name>X1G2I3_9ZZZZ</name>
<feature type="non-terminal residue" evidence="5">
    <location>
        <position position="1"/>
    </location>
</feature>
<comment type="caution">
    <text evidence="5">The sequence shown here is derived from an EMBL/GenBank/DDBJ whole genome shotgun (WGS) entry which is preliminary data.</text>
</comment>
<comment type="similarity">
    <text evidence="1">Belongs to the tRNA pseudouridine synthase TruA family.</text>
</comment>
<protein>
    <recommendedName>
        <fullName evidence="4">Pseudouridine synthase I TruA alpha/beta domain-containing protein</fullName>
    </recommendedName>
</protein>
<dbReference type="EMBL" id="BARU01008267">
    <property type="protein sequence ID" value="GAH38980.1"/>
    <property type="molecule type" value="Genomic_DNA"/>
</dbReference>
<dbReference type="Pfam" id="PF01416">
    <property type="entry name" value="PseudoU_synth_1"/>
    <property type="match status" value="1"/>
</dbReference>
<dbReference type="GO" id="GO:0031119">
    <property type="term" value="P:tRNA pseudouridine synthesis"/>
    <property type="evidence" value="ECO:0007669"/>
    <property type="project" value="TreeGrafter"/>
</dbReference>
<keyword evidence="3" id="KW-0413">Isomerase</keyword>
<dbReference type="PANTHER" id="PTHR11142:SF0">
    <property type="entry name" value="TRNA PSEUDOURIDINE SYNTHASE-LIKE 1"/>
    <property type="match status" value="1"/>
</dbReference>
<dbReference type="InterPro" id="IPR001406">
    <property type="entry name" value="PsdUridine_synth_TruA"/>
</dbReference>
<organism evidence="5">
    <name type="scientific">marine sediment metagenome</name>
    <dbReference type="NCBI Taxonomy" id="412755"/>
    <lineage>
        <taxon>unclassified sequences</taxon>
        <taxon>metagenomes</taxon>
        <taxon>ecological metagenomes</taxon>
    </lineage>
</organism>
<dbReference type="PANTHER" id="PTHR11142">
    <property type="entry name" value="PSEUDOURIDYLATE SYNTHASE"/>
    <property type="match status" value="1"/>
</dbReference>
<dbReference type="Gene3D" id="3.30.70.660">
    <property type="entry name" value="Pseudouridine synthase I, catalytic domain, C-terminal subdomain"/>
    <property type="match status" value="1"/>
</dbReference>
<keyword evidence="2" id="KW-0819">tRNA processing</keyword>
<feature type="domain" description="Pseudouridine synthase I TruA alpha/beta" evidence="4">
    <location>
        <begin position="71"/>
        <end position="165"/>
    </location>
</feature>
<dbReference type="GO" id="GO:0009982">
    <property type="term" value="F:pseudouridine synthase activity"/>
    <property type="evidence" value="ECO:0007669"/>
    <property type="project" value="InterPro"/>
</dbReference>
<accession>X1G2I3</accession>
<reference evidence="5" key="1">
    <citation type="journal article" date="2014" name="Front. Microbiol.">
        <title>High frequency of phylogenetically diverse reductive dehalogenase-homologous genes in deep subseafloor sedimentary metagenomes.</title>
        <authorList>
            <person name="Kawai M."/>
            <person name="Futagami T."/>
            <person name="Toyoda A."/>
            <person name="Takaki Y."/>
            <person name="Nishi S."/>
            <person name="Hori S."/>
            <person name="Arai W."/>
            <person name="Tsubouchi T."/>
            <person name="Morono Y."/>
            <person name="Uchiyama I."/>
            <person name="Ito T."/>
            <person name="Fujiyama A."/>
            <person name="Inagaki F."/>
            <person name="Takami H."/>
        </authorList>
    </citation>
    <scope>NUCLEOTIDE SEQUENCE</scope>
    <source>
        <strain evidence="5">Expedition CK06-06</strain>
    </source>
</reference>